<keyword evidence="4" id="KW-0067">ATP-binding</keyword>
<dbReference type="PATRIC" id="fig|276.5.peg.1922"/>
<dbReference type="GO" id="GO:0005524">
    <property type="term" value="F:ATP binding"/>
    <property type="evidence" value="ECO:0007669"/>
    <property type="project" value="UniProtKB-KW"/>
</dbReference>
<dbReference type="PANTHER" id="PTHR12358">
    <property type="entry name" value="SPHINGOSINE KINASE"/>
    <property type="match status" value="1"/>
</dbReference>
<dbReference type="AlphaFoldDB" id="A0A0A2WM69"/>
<organism evidence="6 7">
    <name type="scientific">Thermus filiformis</name>
    <dbReference type="NCBI Taxonomy" id="276"/>
    <lineage>
        <taxon>Bacteria</taxon>
        <taxon>Thermotogati</taxon>
        <taxon>Deinococcota</taxon>
        <taxon>Deinococci</taxon>
        <taxon>Thermales</taxon>
        <taxon>Thermaceae</taxon>
        <taxon>Thermus</taxon>
    </lineage>
</organism>
<sequence>MEAWVIVNPAAGRGRVGRLSGAILRAAREKGARAFLTEGPGHAAELARQAPNGARVVAVGGDGTVHEALSGVAGTDKALGVVPIGSGNDFARMLRLRRRPWPEALAHALFAPLRAVDLGYVNGLPFGASLGLGFDALVARKAFSAPPFLRGMPRYLYALALVLKDLNLPSARVQVDGEEVYQGPALLLAVMNGPTYGGGIPIAPMADPADGALHGVLAGRFSRLGVLGILPRLLLGRHLGHKEVRVYAGGHFAVEFDRPVEAHADGELLGAALRFQVELKPLGLLVVGEEEMPRQARPAPAV</sequence>
<dbReference type="InterPro" id="IPR050187">
    <property type="entry name" value="Lipid_Phosphate_FormReg"/>
</dbReference>
<dbReference type="Pfam" id="PF19279">
    <property type="entry name" value="YegS_C"/>
    <property type="match status" value="1"/>
</dbReference>
<evidence type="ECO:0000256" key="2">
    <source>
        <dbReference type="ARBA" id="ARBA00022741"/>
    </source>
</evidence>
<dbReference type="InterPro" id="IPR001206">
    <property type="entry name" value="Diacylglycerol_kinase_cat_dom"/>
</dbReference>
<feature type="domain" description="DAGKc" evidence="5">
    <location>
        <begin position="1"/>
        <end position="125"/>
    </location>
</feature>
<evidence type="ECO:0000313" key="7">
    <source>
        <dbReference type="Proteomes" id="UP000030364"/>
    </source>
</evidence>
<dbReference type="Gene3D" id="3.40.50.10330">
    <property type="entry name" value="Probable inorganic polyphosphate/atp-NAD kinase, domain 1"/>
    <property type="match status" value="1"/>
</dbReference>
<evidence type="ECO:0000259" key="5">
    <source>
        <dbReference type="PROSITE" id="PS50146"/>
    </source>
</evidence>
<reference evidence="6 7" key="1">
    <citation type="journal article" date="2015" name="Genome Announc.">
        <title>Draft Genome Sequence of the Thermophile Thermus filiformis ATCC 43280, Producer of Carotenoid-(Di)glucoside-Branched Fatty Acid (Di)esters and Source of Hyperthermostable Enzymes of Biotechnological Interest.</title>
        <authorList>
            <person name="Mandelli F."/>
            <person name="Oliveira Ramires B."/>
            <person name="Couger M.B."/>
            <person name="Paixao D.A."/>
            <person name="Camilo C.M."/>
            <person name="Polikarpov I."/>
            <person name="Prade R."/>
            <person name="Riano-Pachon D.M."/>
            <person name="Squina F.M."/>
        </authorList>
    </citation>
    <scope>NUCLEOTIDE SEQUENCE [LARGE SCALE GENOMIC DNA]</scope>
    <source>
        <strain evidence="6 7">ATCC 43280</strain>
    </source>
</reference>
<dbReference type="EMBL" id="JPSL02000038">
    <property type="protein sequence ID" value="KGQ21266.1"/>
    <property type="molecule type" value="Genomic_DNA"/>
</dbReference>
<dbReference type="SUPFAM" id="SSF111331">
    <property type="entry name" value="NAD kinase/diacylglycerol kinase-like"/>
    <property type="match status" value="1"/>
</dbReference>
<dbReference type="InterPro" id="IPR016064">
    <property type="entry name" value="NAD/diacylglycerol_kinase_sf"/>
</dbReference>
<dbReference type="RefSeq" id="WP_038066379.1">
    <property type="nucleotide sequence ID" value="NZ_JPSL02000038.1"/>
</dbReference>
<keyword evidence="7" id="KW-1185">Reference proteome</keyword>
<comment type="caution">
    <text evidence="6">The sequence shown here is derived from an EMBL/GenBank/DDBJ whole genome shotgun (WGS) entry which is preliminary data.</text>
</comment>
<evidence type="ECO:0000256" key="4">
    <source>
        <dbReference type="ARBA" id="ARBA00022840"/>
    </source>
</evidence>
<dbReference type="PANTHER" id="PTHR12358:SF54">
    <property type="entry name" value="SPHINGOSINE KINASE RELATED PROTEIN"/>
    <property type="match status" value="1"/>
</dbReference>
<proteinExistence type="predicted"/>
<accession>A0A0A2WM69</accession>
<evidence type="ECO:0000313" key="6">
    <source>
        <dbReference type="EMBL" id="KGQ21266.1"/>
    </source>
</evidence>
<dbReference type="OrthoDB" id="9786026at2"/>
<dbReference type="InterPro" id="IPR017438">
    <property type="entry name" value="ATP-NAD_kinase_N"/>
</dbReference>
<dbReference type="Pfam" id="PF00781">
    <property type="entry name" value="DAGK_cat"/>
    <property type="match status" value="1"/>
</dbReference>
<keyword evidence="1" id="KW-0808">Transferase</keyword>
<keyword evidence="3" id="KW-0418">Kinase</keyword>
<protein>
    <submittedName>
        <fullName evidence="6">DeoR faimly transcriptional regulator</fullName>
    </submittedName>
</protein>
<evidence type="ECO:0000256" key="1">
    <source>
        <dbReference type="ARBA" id="ARBA00022679"/>
    </source>
</evidence>
<dbReference type="STRING" id="276.THFILI_05570"/>
<dbReference type="Gene3D" id="2.60.200.40">
    <property type="match status" value="1"/>
</dbReference>
<dbReference type="SMART" id="SM00046">
    <property type="entry name" value="DAGKc"/>
    <property type="match status" value="1"/>
</dbReference>
<dbReference type="GO" id="GO:0016301">
    <property type="term" value="F:kinase activity"/>
    <property type="evidence" value="ECO:0007669"/>
    <property type="project" value="UniProtKB-KW"/>
</dbReference>
<name>A0A0A2WM69_THEFI</name>
<keyword evidence="2" id="KW-0547">Nucleotide-binding</keyword>
<gene>
    <name evidence="6" type="ORF">THFILI_05570</name>
</gene>
<dbReference type="Proteomes" id="UP000030364">
    <property type="component" value="Unassembled WGS sequence"/>
</dbReference>
<evidence type="ECO:0000256" key="3">
    <source>
        <dbReference type="ARBA" id="ARBA00022777"/>
    </source>
</evidence>
<dbReference type="PROSITE" id="PS50146">
    <property type="entry name" value="DAGK"/>
    <property type="match status" value="1"/>
</dbReference>
<dbReference type="InterPro" id="IPR045540">
    <property type="entry name" value="YegS/DAGK_C"/>
</dbReference>